<feature type="transmembrane region" description="Helical" evidence="6">
    <location>
        <begin position="144"/>
        <end position="163"/>
    </location>
</feature>
<comment type="caution">
    <text evidence="7">The sequence shown here is derived from an EMBL/GenBank/DDBJ whole genome shotgun (WGS) entry which is preliminary data.</text>
</comment>
<feature type="transmembrane region" description="Helical" evidence="6">
    <location>
        <begin position="118"/>
        <end position="138"/>
    </location>
</feature>
<keyword evidence="2 6" id="KW-0812">Transmembrane</keyword>
<feature type="region of interest" description="Disordered" evidence="5">
    <location>
        <begin position="1"/>
        <end position="53"/>
    </location>
</feature>
<organism evidence="7 8">
    <name type="scientific">Lysobacter hankyongensis</name>
    <dbReference type="NCBI Taxonomy" id="1176535"/>
    <lineage>
        <taxon>Bacteria</taxon>
        <taxon>Pseudomonadati</taxon>
        <taxon>Pseudomonadota</taxon>
        <taxon>Gammaproteobacteria</taxon>
        <taxon>Lysobacterales</taxon>
        <taxon>Lysobacteraceae</taxon>
        <taxon>Lysobacter</taxon>
    </lineage>
</organism>
<evidence type="ECO:0000256" key="1">
    <source>
        <dbReference type="ARBA" id="ARBA00004141"/>
    </source>
</evidence>
<dbReference type="InterPro" id="IPR019109">
    <property type="entry name" value="MamF_MmsF"/>
</dbReference>
<protein>
    <recommendedName>
        <fullName evidence="9">DUF4870 domain-containing protein</fullName>
    </recommendedName>
</protein>
<keyword evidence="3 6" id="KW-1133">Transmembrane helix</keyword>
<keyword evidence="8" id="KW-1185">Reference proteome</keyword>
<evidence type="ECO:0000256" key="3">
    <source>
        <dbReference type="ARBA" id="ARBA00022989"/>
    </source>
</evidence>
<dbReference type="EMBL" id="BAABJE010000030">
    <property type="protein sequence ID" value="GAA4806875.1"/>
    <property type="molecule type" value="Genomic_DNA"/>
</dbReference>
<proteinExistence type="predicted"/>
<name>A0ABP9CC24_9GAMM</name>
<gene>
    <name evidence="7" type="ORF">GCM10023307_36970</name>
</gene>
<dbReference type="Pfam" id="PF09685">
    <property type="entry name" value="MamF_MmsF"/>
    <property type="match status" value="1"/>
</dbReference>
<comment type="subcellular location">
    <subcellularLocation>
        <location evidence="1">Membrane</location>
        <topology evidence="1">Multi-pass membrane protein</topology>
    </subcellularLocation>
</comment>
<evidence type="ECO:0000256" key="6">
    <source>
        <dbReference type="SAM" id="Phobius"/>
    </source>
</evidence>
<sequence length="177" mass="18769">MSLHRTFPDAHGGGRPREDIRMNDTLPNGTLQNGTLHNGTGDDVAQAAPSGNASDSVADNRGWAASAHIAALVAALATSWFAGVAGAVAAFVVWLIVRDRSTFAAAHAKEALNFNFSMFLYAVASIVLVVFTLGLGLLVAVPVWIVLAIAWLVFTIVAAVKAYDGVDYRYPLTIRLF</sequence>
<evidence type="ECO:0008006" key="9">
    <source>
        <dbReference type="Google" id="ProtNLM"/>
    </source>
</evidence>
<accession>A0ABP9CC24</accession>
<keyword evidence="4 6" id="KW-0472">Membrane</keyword>
<reference evidence="8" key="1">
    <citation type="journal article" date="2019" name="Int. J. Syst. Evol. Microbiol.">
        <title>The Global Catalogue of Microorganisms (GCM) 10K type strain sequencing project: providing services to taxonomists for standard genome sequencing and annotation.</title>
        <authorList>
            <consortium name="The Broad Institute Genomics Platform"/>
            <consortium name="The Broad Institute Genome Sequencing Center for Infectious Disease"/>
            <person name="Wu L."/>
            <person name="Ma J."/>
        </authorList>
    </citation>
    <scope>NUCLEOTIDE SEQUENCE [LARGE SCALE GENOMIC DNA]</scope>
    <source>
        <strain evidence="8">JCM 18204</strain>
    </source>
</reference>
<feature type="compositionally biased region" description="Polar residues" evidence="5">
    <location>
        <begin position="25"/>
        <end position="38"/>
    </location>
</feature>
<evidence type="ECO:0000256" key="2">
    <source>
        <dbReference type="ARBA" id="ARBA00022692"/>
    </source>
</evidence>
<evidence type="ECO:0000313" key="7">
    <source>
        <dbReference type="EMBL" id="GAA4806875.1"/>
    </source>
</evidence>
<evidence type="ECO:0000313" key="8">
    <source>
        <dbReference type="Proteomes" id="UP001499959"/>
    </source>
</evidence>
<evidence type="ECO:0000256" key="5">
    <source>
        <dbReference type="SAM" id="MobiDB-lite"/>
    </source>
</evidence>
<feature type="transmembrane region" description="Helical" evidence="6">
    <location>
        <begin position="69"/>
        <end position="97"/>
    </location>
</feature>
<evidence type="ECO:0000256" key="4">
    <source>
        <dbReference type="ARBA" id="ARBA00023136"/>
    </source>
</evidence>
<dbReference type="Proteomes" id="UP001499959">
    <property type="component" value="Unassembled WGS sequence"/>
</dbReference>